<evidence type="ECO:0000256" key="9">
    <source>
        <dbReference type="ARBA" id="ARBA00066695"/>
    </source>
</evidence>
<dbReference type="InterPro" id="IPR026992">
    <property type="entry name" value="DIOX_N"/>
</dbReference>
<dbReference type="InParanoid" id="B9RK13"/>
<dbReference type="SUPFAM" id="SSF51197">
    <property type="entry name" value="Clavaminate synthase-like"/>
    <property type="match status" value="1"/>
</dbReference>
<dbReference type="Proteomes" id="UP000008311">
    <property type="component" value="Unassembled WGS sequence"/>
</dbReference>
<comment type="pathway">
    <text evidence="7">Plant hormone biosynthesis; gibberellin biosynthesis.</text>
</comment>
<evidence type="ECO:0000256" key="8">
    <source>
        <dbReference type="ARBA" id="ARBA00061560"/>
    </source>
</evidence>
<dbReference type="FunFam" id="2.60.120.330:FF:000013">
    <property type="entry name" value="Gibberellin 3-beta-dioxygenase 1"/>
    <property type="match status" value="1"/>
</dbReference>
<dbReference type="PANTHER" id="PTHR47990">
    <property type="entry name" value="2-OXOGLUTARATE (2OG) AND FE(II)-DEPENDENT OXYGENASE SUPERFAMILY PROTEIN-RELATED"/>
    <property type="match status" value="1"/>
</dbReference>
<dbReference type="OrthoDB" id="288590at2759"/>
<keyword evidence="13" id="KW-1185">Reference proteome</keyword>
<dbReference type="EMBL" id="EQ973784">
    <property type="protein sequence ID" value="EEF48321.1"/>
    <property type="molecule type" value="Genomic_DNA"/>
</dbReference>
<dbReference type="Pfam" id="PF03171">
    <property type="entry name" value="2OG-FeII_Oxy"/>
    <property type="match status" value="1"/>
</dbReference>
<reference evidence="13" key="1">
    <citation type="journal article" date="2010" name="Nat. Biotechnol.">
        <title>Draft genome sequence of the oilseed species Ricinus communis.</title>
        <authorList>
            <person name="Chan A.P."/>
            <person name="Crabtree J."/>
            <person name="Zhao Q."/>
            <person name="Lorenzi H."/>
            <person name="Orvis J."/>
            <person name="Puiu D."/>
            <person name="Melake-Berhan A."/>
            <person name="Jones K.M."/>
            <person name="Redman J."/>
            <person name="Chen G."/>
            <person name="Cahoon E.B."/>
            <person name="Gedil M."/>
            <person name="Stanke M."/>
            <person name="Haas B.J."/>
            <person name="Wortman J.R."/>
            <person name="Fraser-Liggett C.M."/>
            <person name="Ravel J."/>
            <person name="Rabinowicz P.D."/>
        </authorList>
    </citation>
    <scope>NUCLEOTIDE SEQUENCE [LARGE SCALE GENOMIC DNA]</scope>
    <source>
        <strain evidence="13">cv. Hale</strain>
    </source>
</reference>
<evidence type="ECO:0000256" key="5">
    <source>
        <dbReference type="ARBA" id="ARBA00023002"/>
    </source>
</evidence>
<sequence>MNSIKESNPTQLLPNNIVPLDFTSILTLPDSHAWTTPPSLDPLTSQDDSIIPVIDLNGPNVLILIKEASENWGMFQVTNHDIPIHLFHHIEGQTRCLFGLPSTQKLLAARSPGGLTGYGRARISDFFTREMWYEGFTIMGSPAEHASQLWPNQDTSFCNVMEACQKEMKGLSERIIGIMFKSLGLNEEDVKFLGLKDGSQYPQGALQLNSYPKCPDPDRAMGLAPHTDSSLITVLHQGGVSGLQVFKEGIGWVPVSPVDDALVVNIGDLMHIISNGRFKCAQHQAVVNKTRHRISVAYFYGPPGDVKISPLMQLVDFDHPVLYCPVTWKEYLDAKAIYFDKALDFIKNDKSICQQQ</sequence>
<dbReference type="GO" id="GO:0009686">
    <property type="term" value="P:gibberellin biosynthetic process"/>
    <property type="evidence" value="ECO:0007669"/>
    <property type="project" value="UniProtKB-ARBA"/>
</dbReference>
<gene>
    <name evidence="12" type="ORF">RCOM_1054110</name>
</gene>
<dbReference type="KEGG" id="rcu:8284858"/>
<evidence type="ECO:0000256" key="4">
    <source>
        <dbReference type="ARBA" id="ARBA00022964"/>
    </source>
</evidence>
<dbReference type="InterPro" id="IPR005123">
    <property type="entry name" value="Oxoglu/Fe-dep_dioxygenase_dom"/>
</dbReference>
<dbReference type="GO" id="GO:0046872">
    <property type="term" value="F:metal ion binding"/>
    <property type="evidence" value="ECO:0007669"/>
    <property type="project" value="UniProtKB-KW"/>
</dbReference>
<evidence type="ECO:0000256" key="10">
    <source>
        <dbReference type="RuleBase" id="RU003682"/>
    </source>
</evidence>
<comment type="similarity">
    <text evidence="8">Belongs to the iron/ascorbate-dependent oxidoreductase family. GA3OX subfamily.</text>
</comment>
<comment type="cofactor">
    <cofactor evidence="1">
        <name>L-ascorbate</name>
        <dbReference type="ChEBI" id="CHEBI:38290"/>
    </cofactor>
</comment>
<proteinExistence type="inferred from homology"/>
<evidence type="ECO:0000313" key="13">
    <source>
        <dbReference type="Proteomes" id="UP000008311"/>
    </source>
</evidence>
<protein>
    <recommendedName>
        <fullName evidence="9">gibberellin 3beta-dioxygenase</fullName>
        <ecNumber evidence="9">1.14.11.15</ecNumber>
    </recommendedName>
</protein>
<keyword evidence="3 10" id="KW-0479">Metal-binding</keyword>
<keyword evidence="5 10" id="KW-0560">Oxidoreductase</keyword>
<evidence type="ECO:0000256" key="6">
    <source>
        <dbReference type="ARBA" id="ARBA00023004"/>
    </source>
</evidence>
<comment type="pathway">
    <text evidence="2">Hormone biosynthesis.</text>
</comment>
<evidence type="ECO:0000256" key="1">
    <source>
        <dbReference type="ARBA" id="ARBA00001961"/>
    </source>
</evidence>
<keyword evidence="4" id="KW-0223">Dioxygenase</keyword>
<dbReference type="GO" id="GO:0016707">
    <property type="term" value="F:gibberellin 3-beta-dioxygenase activity"/>
    <property type="evidence" value="ECO:0007669"/>
    <property type="project" value="UniProtKB-EC"/>
</dbReference>
<dbReference type="PROSITE" id="PS51471">
    <property type="entry name" value="FE2OG_OXY"/>
    <property type="match status" value="1"/>
</dbReference>
<evidence type="ECO:0000256" key="3">
    <source>
        <dbReference type="ARBA" id="ARBA00022723"/>
    </source>
</evidence>
<dbReference type="AlphaFoldDB" id="B9RK13"/>
<dbReference type="InterPro" id="IPR050231">
    <property type="entry name" value="Iron_ascorbate_oxido_reductase"/>
</dbReference>
<keyword evidence="6 10" id="KW-0408">Iron</keyword>
<evidence type="ECO:0000259" key="11">
    <source>
        <dbReference type="PROSITE" id="PS51471"/>
    </source>
</evidence>
<dbReference type="InterPro" id="IPR027443">
    <property type="entry name" value="IPNS-like_sf"/>
</dbReference>
<evidence type="ECO:0000256" key="7">
    <source>
        <dbReference type="ARBA" id="ARBA00037909"/>
    </source>
</evidence>
<organism evidence="12 13">
    <name type="scientific">Ricinus communis</name>
    <name type="common">Castor bean</name>
    <dbReference type="NCBI Taxonomy" id="3988"/>
    <lineage>
        <taxon>Eukaryota</taxon>
        <taxon>Viridiplantae</taxon>
        <taxon>Streptophyta</taxon>
        <taxon>Embryophyta</taxon>
        <taxon>Tracheophyta</taxon>
        <taxon>Spermatophyta</taxon>
        <taxon>Magnoliopsida</taxon>
        <taxon>eudicotyledons</taxon>
        <taxon>Gunneridae</taxon>
        <taxon>Pentapetalae</taxon>
        <taxon>rosids</taxon>
        <taxon>fabids</taxon>
        <taxon>Malpighiales</taxon>
        <taxon>Euphorbiaceae</taxon>
        <taxon>Acalyphoideae</taxon>
        <taxon>Acalypheae</taxon>
        <taxon>Ricinus</taxon>
    </lineage>
</organism>
<dbReference type="Pfam" id="PF14226">
    <property type="entry name" value="DIOX_N"/>
    <property type="match status" value="1"/>
</dbReference>
<dbReference type="eggNOG" id="KOG0143">
    <property type="taxonomic scope" value="Eukaryota"/>
</dbReference>
<dbReference type="Gene3D" id="2.60.120.330">
    <property type="entry name" value="B-lactam Antibiotic, Isopenicillin N Synthase, Chain"/>
    <property type="match status" value="1"/>
</dbReference>
<dbReference type="FunCoup" id="B9RK13">
    <property type="interactions" value="12"/>
</dbReference>
<dbReference type="STRING" id="3988.B9RK13"/>
<evidence type="ECO:0000256" key="2">
    <source>
        <dbReference type="ARBA" id="ARBA00004972"/>
    </source>
</evidence>
<evidence type="ECO:0000313" key="12">
    <source>
        <dbReference type="EMBL" id="EEF48321.1"/>
    </source>
</evidence>
<dbReference type="InterPro" id="IPR044861">
    <property type="entry name" value="IPNS-like_FE2OG_OXY"/>
</dbReference>
<accession>B9RK13</accession>
<name>B9RK13_RICCO</name>
<feature type="domain" description="Fe2OG dioxygenase" evidence="11">
    <location>
        <begin position="201"/>
        <end position="302"/>
    </location>
</feature>
<dbReference type="EC" id="1.14.11.15" evidence="9"/>